<organism evidence="2 3">
    <name type="scientific">Streptomyces capoamus</name>
    <dbReference type="NCBI Taxonomy" id="68183"/>
    <lineage>
        <taxon>Bacteria</taxon>
        <taxon>Bacillati</taxon>
        <taxon>Actinomycetota</taxon>
        <taxon>Actinomycetes</taxon>
        <taxon>Kitasatosporales</taxon>
        <taxon>Streptomycetaceae</taxon>
        <taxon>Streptomyces</taxon>
    </lineage>
</organism>
<dbReference type="AlphaFoldDB" id="A0A919C4I1"/>
<protein>
    <submittedName>
        <fullName evidence="2">Uncharacterized protein</fullName>
    </submittedName>
</protein>
<feature type="compositionally biased region" description="Low complexity" evidence="1">
    <location>
        <begin position="1"/>
        <end position="10"/>
    </location>
</feature>
<name>A0A919C4I1_9ACTN</name>
<sequence>MSGSVVSVVSRRTRREEVTDDTRPARGETCGTVHAVLGPRGLVAVGGLVEPARWVGSTQPPGRGGTVRLTRQAGADVWDARPLGEPGEAGGAA</sequence>
<feature type="compositionally biased region" description="Basic and acidic residues" evidence="1">
    <location>
        <begin position="14"/>
        <end position="26"/>
    </location>
</feature>
<reference evidence="3" key="1">
    <citation type="journal article" date="2019" name="Int. J. Syst. Evol. Microbiol.">
        <title>The Global Catalogue of Microorganisms (GCM) 10K type strain sequencing project: providing services to taxonomists for standard genome sequencing and annotation.</title>
        <authorList>
            <consortium name="The Broad Institute Genomics Platform"/>
            <consortium name="The Broad Institute Genome Sequencing Center for Infectious Disease"/>
            <person name="Wu L."/>
            <person name="Ma J."/>
        </authorList>
    </citation>
    <scope>NUCLEOTIDE SEQUENCE [LARGE SCALE GENOMIC DNA]</scope>
    <source>
        <strain evidence="3">JCM 4253</strain>
    </source>
</reference>
<evidence type="ECO:0000313" key="2">
    <source>
        <dbReference type="EMBL" id="GHG51080.1"/>
    </source>
</evidence>
<comment type="caution">
    <text evidence="2">The sequence shown here is derived from an EMBL/GenBank/DDBJ whole genome shotgun (WGS) entry which is preliminary data.</text>
</comment>
<feature type="region of interest" description="Disordered" evidence="1">
    <location>
        <begin position="1"/>
        <end position="27"/>
    </location>
</feature>
<keyword evidence="3" id="KW-1185">Reference proteome</keyword>
<evidence type="ECO:0000313" key="3">
    <source>
        <dbReference type="Proteomes" id="UP000619355"/>
    </source>
</evidence>
<proteinExistence type="predicted"/>
<feature type="region of interest" description="Disordered" evidence="1">
    <location>
        <begin position="73"/>
        <end position="93"/>
    </location>
</feature>
<accession>A0A919C4I1</accession>
<dbReference type="EMBL" id="BNBF01000009">
    <property type="protein sequence ID" value="GHG51080.1"/>
    <property type="molecule type" value="Genomic_DNA"/>
</dbReference>
<gene>
    <name evidence="2" type="ORF">GCM10018980_33230</name>
</gene>
<dbReference type="Proteomes" id="UP000619355">
    <property type="component" value="Unassembled WGS sequence"/>
</dbReference>
<evidence type="ECO:0000256" key="1">
    <source>
        <dbReference type="SAM" id="MobiDB-lite"/>
    </source>
</evidence>